<dbReference type="KEGG" id="tim:GMBLW1_43640"/>
<name>A0A6C2YV18_9BACT</name>
<dbReference type="EMBL" id="LR593887">
    <property type="protein sequence ID" value="VTS07018.1"/>
    <property type="molecule type" value="Genomic_DNA"/>
</dbReference>
<protein>
    <submittedName>
        <fullName evidence="2">Uncharacterized protein</fullName>
    </submittedName>
</protein>
<dbReference type="EMBL" id="LR586016">
    <property type="protein sequence ID" value="VIP04829.1"/>
    <property type="molecule type" value="Genomic_DNA"/>
</dbReference>
<proteinExistence type="predicted"/>
<sequence length="116" mass="12410">MNSQQFTNARVHDLLVEDLNRVVQSMHTTRIMLNSAALWWFCTKVDPQQRADILGEYVKVLSMNASGDALGDDSDAADESESVPAVSAKASANSAKGKAAPAKSAKKSGRKSKAES</sequence>
<feature type="compositionally biased region" description="Basic residues" evidence="1">
    <location>
        <begin position="104"/>
        <end position="116"/>
    </location>
</feature>
<keyword evidence="3" id="KW-1185">Reference proteome</keyword>
<dbReference type="InParanoid" id="A0A6C2YV18"/>
<gene>
    <name evidence="2" type="ORF">GMBLW1_43640</name>
</gene>
<organism evidence="2">
    <name type="scientific">Tuwongella immobilis</name>
    <dbReference type="NCBI Taxonomy" id="692036"/>
    <lineage>
        <taxon>Bacteria</taxon>
        <taxon>Pseudomonadati</taxon>
        <taxon>Planctomycetota</taxon>
        <taxon>Planctomycetia</taxon>
        <taxon>Gemmatales</taxon>
        <taxon>Gemmataceae</taxon>
        <taxon>Tuwongella</taxon>
    </lineage>
</organism>
<feature type="compositionally biased region" description="Acidic residues" evidence="1">
    <location>
        <begin position="70"/>
        <end position="81"/>
    </location>
</feature>
<dbReference type="RefSeq" id="WP_162659856.1">
    <property type="nucleotide sequence ID" value="NZ_LR593887.1"/>
</dbReference>
<feature type="region of interest" description="Disordered" evidence="1">
    <location>
        <begin position="68"/>
        <end position="116"/>
    </location>
</feature>
<evidence type="ECO:0000313" key="3">
    <source>
        <dbReference type="Proteomes" id="UP000464378"/>
    </source>
</evidence>
<evidence type="ECO:0000256" key="1">
    <source>
        <dbReference type="SAM" id="MobiDB-lite"/>
    </source>
</evidence>
<reference evidence="2" key="1">
    <citation type="submission" date="2019-04" db="EMBL/GenBank/DDBJ databases">
        <authorList>
            <consortium name="Science for Life Laboratories"/>
        </authorList>
    </citation>
    <scope>NUCLEOTIDE SEQUENCE</scope>
    <source>
        <strain evidence="2">MBLW1</strain>
    </source>
</reference>
<dbReference type="AlphaFoldDB" id="A0A6C2YV18"/>
<accession>A0A6C2YV18</accession>
<evidence type="ECO:0000313" key="2">
    <source>
        <dbReference type="EMBL" id="VIP04829.1"/>
    </source>
</evidence>
<feature type="compositionally biased region" description="Low complexity" evidence="1">
    <location>
        <begin position="82"/>
        <end position="103"/>
    </location>
</feature>
<dbReference type="Proteomes" id="UP000464378">
    <property type="component" value="Chromosome"/>
</dbReference>